<dbReference type="EMBL" id="BK032842">
    <property type="protein sequence ID" value="DAF63531.1"/>
    <property type="molecule type" value="Genomic_DNA"/>
</dbReference>
<sequence length="179" mass="20314">MVNRKLCGHWTAGTYNPCNEDIVAYHYLVDGTGRIFKGKYKIEDNDNCQDGIYAKHCGGGNTGCIGIAMCAMAGFDMRNKKTKYPITAKQFEAFCALAAYLSVNYGIPNVPTRIFTHAEFDKKRPKPDGKIDILYLSFAPHLPSDKVAAEFRKKVGWYRDQFKKGKKKFIKKGNYYEII</sequence>
<proteinExistence type="predicted"/>
<organism evidence="4">
    <name type="scientific">Siphoviridae sp. ctwQT14</name>
    <dbReference type="NCBI Taxonomy" id="2827971"/>
    <lineage>
        <taxon>Viruses</taxon>
        <taxon>Duplodnaviria</taxon>
        <taxon>Heunggongvirae</taxon>
        <taxon>Uroviricota</taxon>
        <taxon>Caudoviricetes</taxon>
    </lineage>
</organism>
<dbReference type="InterPro" id="IPR002502">
    <property type="entry name" value="Amidase_domain"/>
</dbReference>
<feature type="domain" description="N-acetylmuramoyl-L-alanine amidase" evidence="3">
    <location>
        <begin position="9"/>
        <end position="122"/>
    </location>
</feature>
<evidence type="ECO:0000256" key="2">
    <source>
        <dbReference type="ARBA" id="ARBA00022638"/>
    </source>
</evidence>
<dbReference type="GO" id="GO:0008745">
    <property type="term" value="F:N-acetylmuramoyl-L-alanine amidase activity"/>
    <property type="evidence" value="ECO:0007669"/>
    <property type="project" value="InterPro"/>
</dbReference>
<keyword evidence="2" id="KW-0081">Bacteriolytic enzyme</keyword>
<dbReference type="CDD" id="cd06583">
    <property type="entry name" value="PGRP"/>
    <property type="match status" value="1"/>
</dbReference>
<dbReference type="Gene3D" id="3.40.80.10">
    <property type="entry name" value="Peptidoglycan recognition protein-like"/>
    <property type="match status" value="1"/>
</dbReference>
<dbReference type="GO" id="GO:0001897">
    <property type="term" value="P:symbiont-mediated cytolysis of host cell"/>
    <property type="evidence" value="ECO:0007669"/>
    <property type="project" value="UniProtKB-ARBA"/>
</dbReference>
<evidence type="ECO:0000313" key="4">
    <source>
        <dbReference type="EMBL" id="DAF63531.1"/>
    </source>
</evidence>
<dbReference type="SUPFAM" id="SSF55846">
    <property type="entry name" value="N-acetylmuramoyl-L-alanine amidase-like"/>
    <property type="match status" value="1"/>
</dbReference>
<dbReference type="InterPro" id="IPR036505">
    <property type="entry name" value="Amidase/PGRP_sf"/>
</dbReference>
<evidence type="ECO:0000256" key="1">
    <source>
        <dbReference type="ARBA" id="ARBA00022529"/>
    </source>
</evidence>
<dbReference type="GO" id="GO:0042742">
    <property type="term" value="P:defense response to bacterium"/>
    <property type="evidence" value="ECO:0007669"/>
    <property type="project" value="UniProtKB-KW"/>
</dbReference>
<evidence type="ECO:0000259" key="3">
    <source>
        <dbReference type="Pfam" id="PF01510"/>
    </source>
</evidence>
<name>A0A8S5TKE9_9CAUD</name>
<dbReference type="Pfam" id="PF01510">
    <property type="entry name" value="Amidase_2"/>
    <property type="match status" value="1"/>
</dbReference>
<accession>A0A8S5TKE9</accession>
<protein>
    <submittedName>
        <fullName evidence="4">N-acetylmuramoyl-L-alanine amidase</fullName>
    </submittedName>
</protein>
<dbReference type="GO" id="GO:0009253">
    <property type="term" value="P:peptidoglycan catabolic process"/>
    <property type="evidence" value="ECO:0007669"/>
    <property type="project" value="InterPro"/>
</dbReference>
<keyword evidence="1" id="KW-0929">Antimicrobial</keyword>
<reference evidence="4" key="1">
    <citation type="journal article" date="2021" name="Proc. Natl. Acad. Sci. U.S.A.">
        <title>A Catalog of Tens of Thousands of Viruses from Human Metagenomes Reveals Hidden Associations with Chronic Diseases.</title>
        <authorList>
            <person name="Tisza M.J."/>
            <person name="Buck C.B."/>
        </authorList>
    </citation>
    <scope>NUCLEOTIDE SEQUENCE</scope>
    <source>
        <strain evidence="4">CtwQT14</strain>
    </source>
</reference>